<gene>
    <name evidence="2" type="ORF">B0H17DRAFT_1137185</name>
</gene>
<protein>
    <submittedName>
        <fullName evidence="2">Uncharacterized protein</fullName>
    </submittedName>
</protein>
<feature type="region of interest" description="Disordered" evidence="1">
    <location>
        <begin position="18"/>
        <end position="42"/>
    </location>
</feature>
<feature type="compositionally biased region" description="Polar residues" evidence="1">
    <location>
        <begin position="182"/>
        <end position="206"/>
    </location>
</feature>
<comment type="caution">
    <text evidence="2">The sequence shown here is derived from an EMBL/GenBank/DDBJ whole genome shotgun (WGS) entry which is preliminary data.</text>
</comment>
<evidence type="ECO:0000256" key="1">
    <source>
        <dbReference type="SAM" id="MobiDB-lite"/>
    </source>
</evidence>
<keyword evidence="3" id="KW-1185">Reference proteome</keyword>
<dbReference type="EMBL" id="JARKIE010000100">
    <property type="protein sequence ID" value="KAJ7685988.1"/>
    <property type="molecule type" value="Genomic_DNA"/>
</dbReference>
<evidence type="ECO:0000313" key="3">
    <source>
        <dbReference type="Proteomes" id="UP001221757"/>
    </source>
</evidence>
<accession>A0AAD7D967</accession>
<reference evidence="2" key="1">
    <citation type="submission" date="2023-03" db="EMBL/GenBank/DDBJ databases">
        <title>Massive genome expansion in bonnet fungi (Mycena s.s.) driven by repeated elements and novel gene families across ecological guilds.</title>
        <authorList>
            <consortium name="Lawrence Berkeley National Laboratory"/>
            <person name="Harder C.B."/>
            <person name="Miyauchi S."/>
            <person name="Viragh M."/>
            <person name="Kuo A."/>
            <person name="Thoen E."/>
            <person name="Andreopoulos B."/>
            <person name="Lu D."/>
            <person name="Skrede I."/>
            <person name="Drula E."/>
            <person name="Henrissat B."/>
            <person name="Morin E."/>
            <person name="Kohler A."/>
            <person name="Barry K."/>
            <person name="LaButti K."/>
            <person name="Morin E."/>
            <person name="Salamov A."/>
            <person name="Lipzen A."/>
            <person name="Mereny Z."/>
            <person name="Hegedus B."/>
            <person name="Baldrian P."/>
            <person name="Stursova M."/>
            <person name="Weitz H."/>
            <person name="Taylor A."/>
            <person name="Grigoriev I.V."/>
            <person name="Nagy L.G."/>
            <person name="Martin F."/>
            <person name="Kauserud H."/>
        </authorList>
    </citation>
    <scope>NUCLEOTIDE SEQUENCE</scope>
    <source>
        <strain evidence="2">CBHHK067</strain>
    </source>
</reference>
<feature type="region of interest" description="Disordered" evidence="1">
    <location>
        <begin position="163"/>
        <end position="218"/>
    </location>
</feature>
<feature type="region of interest" description="Disordered" evidence="1">
    <location>
        <begin position="235"/>
        <end position="263"/>
    </location>
</feature>
<evidence type="ECO:0000313" key="2">
    <source>
        <dbReference type="EMBL" id="KAJ7685988.1"/>
    </source>
</evidence>
<sequence>MNAANVLLPRHIPYVEEDPHHFLDNSTREANGDEPSDQEDDTKAAVRRADQRDFDMPAILVGHEHRLNSPAPYRISEHLLIGPRRADLLAPIAPAAHHTPLPPLSSASLPTPTFQHALRTPLLKHSTRTLLFVPWTPERDLQDVEYECLQQPYASRAWTPVFFPRTPRREPTPPFLPGTREPTPNFQAQSSQDVSMSDTPTPSLSRHPSPEPPQKRRCVDEQALARHRRVSALLDLHADDDKDEDDAGNTESDKDLTFNTSDLEFIDDEEEDTLEPVPPLLLPREQEDIGQLADIAARFEQQADDATHSILPHLVSLHAPLPQTATAVQIAYRVRGLLKSENPGEVEPGIWIYLNEEHAGRLAFAISSKECIVVRKSRDNFIDDADKPKVDNGCEIVMFCRHLNKKAHPRVYPTIDDVEPFQRSCHPMFTTADFVGHAQALQLCDCVKVWRGVRAGTVGYILDILDVDIKRSNPPGIKQVTMMKVAPVFPPASADGQIPAHFGSCLFENGACRACDTRQPTHTTWDERTSYVTIYPMVDPEGLRADEPAKHGGIGLIGAVVPAHPADILGHSHACPRD</sequence>
<dbReference type="AlphaFoldDB" id="A0AAD7D967"/>
<proteinExistence type="predicted"/>
<feature type="compositionally biased region" description="Basic and acidic residues" evidence="1">
    <location>
        <begin position="18"/>
        <end position="31"/>
    </location>
</feature>
<organism evidence="2 3">
    <name type="scientific">Mycena rosella</name>
    <name type="common">Pink bonnet</name>
    <name type="synonym">Agaricus rosellus</name>
    <dbReference type="NCBI Taxonomy" id="1033263"/>
    <lineage>
        <taxon>Eukaryota</taxon>
        <taxon>Fungi</taxon>
        <taxon>Dikarya</taxon>
        <taxon>Basidiomycota</taxon>
        <taxon>Agaricomycotina</taxon>
        <taxon>Agaricomycetes</taxon>
        <taxon>Agaricomycetidae</taxon>
        <taxon>Agaricales</taxon>
        <taxon>Marasmiineae</taxon>
        <taxon>Mycenaceae</taxon>
        <taxon>Mycena</taxon>
    </lineage>
</organism>
<name>A0AAD7D967_MYCRO</name>
<dbReference type="Proteomes" id="UP001221757">
    <property type="component" value="Unassembled WGS sequence"/>
</dbReference>